<comment type="caution">
    <text evidence="3">The sequence shown here is derived from an EMBL/GenBank/DDBJ whole genome shotgun (WGS) entry which is preliminary data.</text>
</comment>
<accession>A0ABT3A521</accession>
<reference evidence="3 4" key="1">
    <citation type="submission" date="2022-10" db="EMBL/GenBank/DDBJ databases">
        <title>Aestuariibacter sp. AA17 isolated from Montipora capitata coral fragment.</title>
        <authorList>
            <person name="Emsley S.A."/>
            <person name="Pfannmuller K.M."/>
            <person name="Loughran R.M."/>
            <person name="Shlafstein M."/>
            <person name="Papke E."/>
            <person name="Saw J.H."/>
            <person name="Ushijima B."/>
            <person name="Videau P."/>
        </authorList>
    </citation>
    <scope>NUCLEOTIDE SEQUENCE [LARGE SCALE GENOMIC DNA]</scope>
    <source>
        <strain evidence="3 4">AA17</strain>
    </source>
</reference>
<gene>
    <name evidence="3" type="ORF">OE749_03200</name>
</gene>
<dbReference type="Gene3D" id="3.50.50.60">
    <property type="entry name" value="FAD/NAD(P)-binding domain"/>
    <property type="match status" value="1"/>
</dbReference>
<dbReference type="Gene3D" id="3.30.9.10">
    <property type="entry name" value="D-Amino Acid Oxidase, subunit A, domain 2"/>
    <property type="match status" value="1"/>
</dbReference>
<dbReference type="Proteomes" id="UP001652504">
    <property type="component" value="Unassembled WGS sequence"/>
</dbReference>
<dbReference type="PANTHER" id="PTHR13847">
    <property type="entry name" value="SARCOSINE DEHYDROGENASE-RELATED"/>
    <property type="match status" value="1"/>
</dbReference>
<sequence>MYDPLLAPFPASKQAFPDSYWFSTAKDIVAKETLPILTDTIDADVAIIGGGYTGLSAAIHLAKAGIKPVLLEANDSGWGCSGRNGGFVLGGTGRLGMSAMQKKWGNDTASAIYQEFQTSIDTVQSLIDEGNIECDKIVGGYMKLAHNASMTQQLQQQADALSASFSESVSFVPANEVKNGYINTNLHYGGLYYPKCFAINPLKLARGYQRLALSHGATLYGQSPVKDWQQSQGQHQLITPQGQVNAKQVIIATNGYTGNALHPLVNNRHFPVISSIIVTRPLSSEELQAIGMKSGLMAMDTRSLKYYYRLLPDNRLLFGGRGAIAGKNADKALYRQRLETGLASTFPRLSNIDIDYFWSGWISVSLDDYPRLWHSDDRSIHYAMGYCGSGVAFGAQAGKRLAQMVTNDKTLPSLPYWQSPLKTFPFAAMRRLGLSAFYVFANMFNH</sequence>
<evidence type="ECO:0000259" key="2">
    <source>
        <dbReference type="Pfam" id="PF01266"/>
    </source>
</evidence>
<dbReference type="PRINTS" id="PR00469">
    <property type="entry name" value="PNDRDTASEII"/>
</dbReference>
<dbReference type="Pfam" id="PF01266">
    <property type="entry name" value="DAO"/>
    <property type="match status" value="1"/>
</dbReference>
<dbReference type="RefSeq" id="WP_263710904.1">
    <property type="nucleotide sequence ID" value="NZ_JAOWKX010000001.1"/>
</dbReference>
<dbReference type="InterPro" id="IPR036188">
    <property type="entry name" value="FAD/NAD-bd_sf"/>
</dbReference>
<evidence type="ECO:0000313" key="3">
    <source>
        <dbReference type="EMBL" id="MCV2883708.1"/>
    </source>
</evidence>
<dbReference type="SUPFAM" id="SSF51905">
    <property type="entry name" value="FAD/NAD(P)-binding domain"/>
    <property type="match status" value="1"/>
</dbReference>
<feature type="domain" description="FAD dependent oxidoreductase" evidence="2">
    <location>
        <begin position="44"/>
        <end position="404"/>
    </location>
</feature>
<keyword evidence="1" id="KW-0560">Oxidoreductase</keyword>
<dbReference type="EMBL" id="JAOWKX010000001">
    <property type="protein sequence ID" value="MCV2883708.1"/>
    <property type="molecule type" value="Genomic_DNA"/>
</dbReference>
<dbReference type="InterPro" id="IPR006076">
    <property type="entry name" value="FAD-dep_OxRdtase"/>
</dbReference>
<protein>
    <submittedName>
        <fullName evidence="3">FAD-binding oxidoreductase</fullName>
    </submittedName>
</protein>
<proteinExistence type="predicted"/>
<evidence type="ECO:0000313" key="4">
    <source>
        <dbReference type="Proteomes" id="UP001652504"/>
    </source>
</evidence>
<organism evidence="3 4">
    <name type="scientific">Fluctibacter corallii</name>
    <dbReference type="NCBI Taxonomy" id="2984329"/>
    <lineage>
        <taxon>Bacteria</taxon>
        <taxon>Pseudomonadati</taxon>
        <taxon>Pseudomonadota</taxon>
        <taxon>Gammaproteobacteria</taxon>
        <taxon>Alteromonadales</taxon>
        <taxon>Alteromonadaceae</taxon>
        <taxon>Fluctibacter</taxon>
    </lineage>
</organism>
<name>A0ABT3A521_9ALTE</name>
<keyword evidence="4" id="KW-1185">Reference proteome</keyword>
<evidence type="ECO:0000256" key="1">
    <source>
        <dbReference type="ARBA" id="ARBA00023002"/>
    </source>
</evidence>
<dbReference type="PANTHER" id="PTHR13847:SF281">
    <property type="entry name" value="FAD DEPENDENT OXIDOREDUCTASE DOMAIN-CONTAINING PROTEIN"/>
    <property type="match status" value="1"/>
</dbReference>